<dbReference type="KEGG" id="cheb:HH215_08700"/>
<dbReference type="CDD" id="cd00090">
    <property type="entry name" value="HTH_ARSR"/>
    <property type="match status" value="1"/>
</dbReference>
<dbReference type="Pfam" id="PF01022">
    <property type="entry name" value="HTH_5"/>
    <property type="match status" value="1"/>
</dbReference>
<dbReference type="InterPro" id="IPR011991">
    <property type="entry name" value="ArsR-like_HTH"/>
</dbReference>
<dbReference type="NCBIfam" id="NF033788">
    <property type="entry name" value="HTH_metalloreg"/>
    <property type="match status" value="1"/>
</dbReference>
<dbReference type="Gene3D" id="1.10.10.10">
    <property type="entry name" value="Winged helix-like DNA-binding domain superfamily/Winged helix DNA-binding domain"/>
    <property type="match status" value="1"/>
</dbReference>
<proteinExistence type="predicted"/>
<evidence type="ECO:0000313" key="4">
    <source>
        <dbReference type="Proteomes" id="UP000502248"/>
    </source>
</evidence>
<protein>
    <submittedName>
        <fullName evidence="3">Helix-turn-helix transcriptional regulator</fullName>
    </submittedName>
</protein>
<dbReference type="InterPro" id="IPR001845">
    <property type="entry name" value="HTH_ArsR_DNA-bd_dom"/>
</dbReference>
<feature type="domain" description="HTH arsR-type" evidence="2">
    <location>
        <begin position="1"/>
        <end position="89"/>
    </location>
</feature>
<dbReference type="GO" id="GO:0003677">
    <property type="term" value="F:DNA binding"/>
    <property type="evidence" value="ECO:0007669"/>
    <property type="project" value="UniProtKB-KW"/>
</dbReference>
<sequence>MNTTTLTALAEPNRLHIIELLRDGGSLTIGEIAYRLELNQPQTSKHIRVLNEAGLVEVEPVANRRIIKLRPEPFQQLDSWLETFRSMWEDRLDRLDDYLRQIQAQDKTFDQS</sequence>
<dbReference type="PROSITE" id="PS50987">
    <property type="entry name" value="HTH_ARSR_2"/>
    <property type="match status" value="1"/>
</dbReference>
<keyword evidence="1" id="KW-0238">DNA-binding</keyword>
<dbReference type="Proteomes" id="UP000502248">
    <property type="component" value="Chromosome"/>
</dbReference>
<dbReference type="SMART" id="SM00418">
    <property type="entry name" value="HTH_ARSR"/>
    <property type="match status" value="1"/>
</dbReference>
<gene>
    <name evidence="3" type="ORF">HH215_08700</name>
</gene>
<reference evidence="3 4" key="1">
    <citation type="submission" date="2020-04" db="EMBL/GenBank/DDBJ databases">
        <title>Genome sequencing of novel species.</title>
        <authorList>
            <person name="Heo J."/>
            <person name="Kim S.-J."/>
            <person name="Kim J.-S."/>
            <person name="Hong S.-B."/>
            <person name="Kwon S.-W."/>
        </authorList>
    </citation>
    <scope>NUCLEOTIDE SEQUENCE [LARGE SCALE GENOMIC DNA]</scope>
    <source>
        <strain evidence="3 4">MFER-1</strain>
    </source>
</reference>
<evidence type="ECO:0000313" key="3">
    <source>
        <dbReference type="EMBL" id="QJD83241.1"/>
    </source>
</evidence>
<keyword evidence="4" id="KW-1185">Reference proteome</keyword>
<dbReference type="EMBL" id="CP051680">
    <property type="protein sequence ID" value="QJD83241.1"/>
    <property type="molecule type" value="Genomic_DNA"/>
</dbReference>
<dbReference type="PANTHER" id="PTHR38600">
    <property type="entry name" value="TRANSCRIPTIONAL REGULATORY PROTEIN"/>
    <property type="match status" value="1"/>
</dbReference>
<evidence type="ECO:0000256" key="1">
    <source>
        <dbReference type="ARBA" id="ARBA00023125"/>
    </source>
</evidence>
<dbReference type="AlphaFoldDB" id="A0A7Z2ZKJ5"/>
<dbReference type="GO" id="GO:0003700">
    <property type="term" value="F:DNA-binding transcription factor activity"/>
    <property type="evidence" value="ECO:0007669"/>
    <property type="project" value="InterPro"/>
</dbReference>
<dbReference type="SUPFAM" id="SSF46785">
    <property type="entry name" value="Winged helix' DNA-binding domain"/>
    <property type="match status" value="1"/>
</dbReference>
<accession>A0A7Z2ZKJ5</accession>
<name>A0A7Z2ZKJ5_9BACL</name>
<dbReference type="InterPro" id="IPR036388">
    <property type="entry name" value="WH-like_DNA-bd_sf"/>
</dbReference>
<dbReference type="PRINTS" id="PR00778">
    <property type="entry name" value="HTHARSR"/>
</dbReference>
<dbReference type="RefSeq" id="WP_169279538.1">
    <property type="nucleotide sequence ID" value="NZ_CP051680.1"/>
</dbReference>
<evidence type="ECO:0000259" key="2">
    <source>
        <dbReference type="PROSITE" id="PS50987"/>
    </source>
</evidence>
<dbReference type="InterPro" id="IPR036390">
    <property type="entry name" value="WH_DNA-bd_sf"/>
</dbReference>
<organism evidence="3 4">
    <name type="scientific">Cohnella herbarum</name>
    <dbReference type="NCBI Taxonomy" id="2728023"/>
    <lineage>
        <taxon>Bacteria</taxon>
        <taxon>Bacillati</taxon>
        <taxon>Bacillota</taxon>
        <taxon>Bacilli</taxon>
        <taxon>Bacillales</taxon>
        <taxon>Paenibacillaceae</taxon>
        <taxon>Cohnella</taxon>
    </lineage>
</organism>
<dbReference type="PANTHER" id="PTHR38600:SF1">
    <property type="entry name" value="TRANSCRIPTIONAL REGULATORY PROTEIN"/>
    <property type="match status" value="1"/>
</dbReference>